<proteinExistence type="predicted"/>
<organism evidence="2 3">
    <name type="scientific">Rhodohalobacter mucosus</name>
    <dbReference type="NCBI Taxonomy" id="2079485"/>
    <lineage>
        <taxon>Bacteria</taxon>
        <taxon>Pseudomonadati</taxon>
        <taxon>Balneolota</taxon>
        <taxon>Balneolia</taxon>
        <taxon>Balneolales</taxon>
        <taxon>Balneolaceae</taxon>
        <taxon>Rhodohalobacter</taxon>
    </lineage>
</organism>
<dbReference type="PANTHER" id="PTHR40260">
    <property type="entry name" value="BLR8190 PROTEIN"/>
    <property type="match status" value="1"/>
</dbReference>
<feature type="domain" description="EthD" evidence="1">
    <location>
        <begin position="18"/>
        <end position="92"/>
    </location>
</feature>
<dbReference type="NCBIfam" id="TIGR02118">
    <property type="entry name" value="EthD family reductase"/>
    <property type="match status" value="1"/>
</dbReference>
<name>A0A316TN63_9BACT</name>
<dbReference type="Proteomes" id="UP000245533">
    <property type="component" value="Unassembled WGS sequence"/>
</dbReference>
<dbReference type="Pfam" id="PF07110">
    <property type="entry name" value="EthD"/>
    <property type="match status" value="1"/>
</dbReference>
<dbReference type="Gene3D" id="3.30.70.100">
    <property type="match status" value="1"/>
</dbReference>
<gene>
    <name evidence="2" type="ORF">DDZ15_11310</name>
</gene>
<keyword evidence="3" id="KW-1185">Reference proteome</keyword>
<accession>A0A316TN63</accession>
<evidence type="ECO:0000313" key="3">
    <source>
        <dbReference type="Proteomes" id="UP000245533"/>
    </source>
</evidence>
<dbReference type="RefSeq" id="WP_109647494.1">
    <property type="nucleotide sequence ID" value="NZ_QGGB01000008.1"/>
</dbReference>
<comment type="caution">
    <text evidence="2">The sequence shown here is derived from an EMBL/GenBank/DDBJ whole genome shotgun (WGS) entry which is preliminary data.</text>
</comment>
<dbReference type="OrthoDB" id="5343971at2"/>
<dbReference type="InterPro" id="IPR011008">
    <property type="entry name" value="Dimeric_a/b-barrel"/>
</dbReference>
<dbReference type="SUPFAM" id="SSF54909">
    <property type="entry name" value="Dimeric alpha+beta barrel"/>
    <property type="match status" value="1"/>
</dbReference>
<dbReference type="GO" id="GO:0016491">
    <property type="term" value="F:oxidoreductase activity"/>
    <property type="evidence" value="ECO:0007669"/>
    <property type="project" value="InterPro"/>
</dbReference>
<dbReference type="AlphaFoldDB" id="A0A316TN63"/>
<dbReference type="EMBL" id="QGGB01000008">
    <property type="protein sequence ID" value="PWN06053.1"/>
    <property type="molecule type" value="Genomic_DNA"/>
</dbReference>
<sequence>MIKVSVFYPNEEGKTFDMAYYLDKHVPLVSKTLGAALKDSSYEKGLAATEPDTPAPYVAIASLYFESMEEFGKAFEQAAPTLMADLPNFTDIEPVGQISEVMG</sequence>
<dbReference type="InterPro" id="IPR009799">
    <property type="entry name" value="EthD_dom"/>
</dbReference>
<evidence type="ECO:0000313" key="2">
    <source>
        <dbReference type="EMBL" id="PWN06053.1"/>
    </source>
</evidence>
<reference evidence="2 3" key="1">
    <citation type="submission" date="2018-05" db="EMBL/GenBank/DDBJ databases">
        <title>Rhodohalobacter halophilus gen. nov., sp. nov., a moderately halophilic member of the family Balneolaceae.</title>
        <authorList>
            <person name="Liu Z.-W."/>
        </authorList>
    </citation>
    <scope>NUCLEOTIDE SEQUENCE [LARGE SCALE GENOMIC DNA]</scope>
    <source>
        <strain evidence="2 3">8A47</strain>
    </source>
</reference>
<protein>
    <submittedName>
        <fullName evidence="2">EthD family reductase</fullName>
    </submittedName>
</protein>
<dbReference type="PANTHER" id="PTHR40260:SF2">
    <property type="entry name" value="BLR8190 PROTEIN"/>
    <property type="match status" value="1"/>
</dbReference>
<evidence type="ECO:0000259" key="1">
    <source>
        <dbReference type="Pfam" id="PF07110"/>
    </source>
</evidence>